<keyword evidence="5" id="KW-1185">Reference proteome</keyword>
<protein>
    <submittedName>
        <fullName evidence="3">Glycoside hydrolase family 25 protein</fullName>
    </submittedName>
</protein>
<dbReference type="PROSITE" id="PS51904">
    <property type="entry name" value="GLYCOSYL_HYDROL_F25_2"/>
    <property type="match status" value="1"/>
</dbReference>
<dbReference type="CDD" id="cd00599">
    <property type="entry name" value="GH25_muramidase"/>
    <property type="match status" value="1"/>
</dbReference>
<evidence type="ECO:0000256" key="1">
    <source>
        <dbReference type="ARBA" id="ARBA00010646"/>
    </source>
</evidence>
<dbReference type="GO" id="GO:0009253">
    <property type="term" value="P:peptidoglycan catabolic process"/>
    <property type="evidence" value="ECO:0007669"/>
    <property type="project" value="InterPro"/>
</dbReference>
<accession>A0A7H0JXB5</accession>
<dbReference type="InterPro" id="IPR017853">
    <property type="entry name" value="GH"/>
</dbReference>
<dbReference type="Gene3D" id="3.20.20.80">
    <property type="entry name" value="Glycosidases"/>
    <property type="match status" value="1"/>
</dbReference>
<evidence type="ECO:0000313" key="3">
    <source>
        <dbReference type="EMBL" id="QNP89681.1"/>
    </source>
</evidence>
<gene>
    <name evidence="2" type="ORF">H7348_00980</name>
    <name evidence="3" type="ORF">IAU68_08220</name>
</gene>
<dbReference type="GO" id="GO:0016998">
    <property type="term" value="P:cell wall macromolecule catabolic process"/>
    <property type="evidence" value="ECO:0007669"/>
    <property type="project" value="InterPro"/>
</dbReference>
<dbReference type="RefSeq" id="WP_171192823.1">
    <property type="nucleotide sequence ID" value="NZ_CP061032.1"/>
</dbReference>
<dbReference type="EMBL" id="JACMYE010000001">
    <property type="protein sequence ID" value="MBC3177890.1"/>
    <property type="molecule type" value="Genomic_DNA"/>
</dbReference>
<dbReference type="AlphaFoldDB" id="A0A7H0JXB5"/>
<dbReference type="PANTHER" id="PTHR34135">
    <property type="entry name" value="LYSOZYME"/>
    <property type="match status" value="1"/>
</dbReference>
<dbReference type="KEGG" id="cluj:IAU68_08220"/>
<evidence type="ECO:0000313" key="5">
    <source>
        <dbReference type="Proteomes" id="UP000642876"/>
    </source>
</evidence>
<dbReference type="GO" id="GO:0016052">
    <property type="term" value="P:carbohydrate catabolic process"/>
    <property type="evidence" value="ECO:0007669"/>
    <property type="project" value="TreeGrafter"/>
</dbReference>
<evidence type="ECO:0000313" key="4">
    <source>
        <dbReference type="Proteomes" id="UP000516235"/>
    </source>
</evidence>
<name>A0A7H0JXB5_9CORY</name>
<reference evidence="4 5" key="1">
    <citation type="submission" date="2020-08" db="EMBL/GenBank/DDBJ databases">
        <title>novel species in genus Corynebacterium.</title>
        <authorList>
            <person name="Zhang G."/>
        </authorList>
    </citation>
    <scope>NUCLEOTIDE SEQUENCE [LARGE SCALE GENOMIC DNA]</scope>
    <source>
        <strain evidence="3">Zg-917</strain>
        <strain evidence="4 5">zg-917</strain>
    </source>
</reference>
<dbReference type="SUPFAM" id="SSF51445">
    <property type="entry name" value="(Trans)glycosidases"/>
    <property type="match status" value="1"/>
</dbReference>
<dbReference type="Proteomes" id="UP000516235">
    <property type="component" value="Chromosome"/>
</dbReference>
<comment type="similarity">
    <text evidence="1">Belongs to the glycosyl hydrolase 25 family.</text>
</comment>
<dbReference type="InterPro" id="IPR002053">
    <property type="entry name" value="Glyco_hydro_25"/>
</dbReference>
<evidence type="ECO:0000313" key="2">
    <source>
        <dbReference type="EMBL" id="MBC3177890.1"/>
    </source>
</evidence>
<dbReference type="GO" id="GO:0003796">
    <property type="term" value="F:lysozyme activity"/>
    <property type="evidence" value="ECO:0007669"/>
    <property type="project" value="InterPro"/>
</dbReference>
<dbReference type="Proteomes" id="UP000642876">
    <property type="component" value="Unassembled WGS sequence"/>
</dbReference>
<dbReference type="Pfam" id="PF01183">
    <property type="entry name" value="Glyco_hydro_25"/>
    <property type="match status" value="1"/>
</dbReference>
<organism evidence="3 4">
    <name type="scientific">Corynebacterium lujinxingii</name>
    <dbReference type="NCBI Taxonomy" id="2763010"/>
    <lineage>
        <taxon>Bacteria</taxon>
        <taxon>Bacillati</taxon>
        <taxon>Actinomycetota</taxon>
        <taxon>Actinomycetes</taxon>
        <taxon>Mycobacteriales</taxon>
        <taxon>Corynebacteriaceae</taxon>
        <taxon>Corynebacterium</taxon>
    </lineage>
</organism>
<sequence length="187" mass="20570">MRLGVDVSEHQRGFDFSGFDFAIIRTTDGTYRDPCFAQLLADATAAGCDIATYHFLRAPSEGTTVQQQVEVASKGVVDKRLPMWIDVESPAGLSLDDVHVAASSFQQAGVEVAGVYTNAWYWRRHMGLASPAQFGALWLAQWGNNTVTSPEQLGPWPRPIGFPEPEIWQFTSRGRVGGIEVDLNLAR</sequence>
<dbReference type="PANTHER" id="PTHR34135:SF2">
    <property type="entry name" value="LYSOZYME"/>
    <property type="match status" value="1"/>
</dbReference>
<dbReference type="EMBL" id="CP061032">
    <property type="protein sequence ID" value="QNP89681.1"/>
    <property type="molecule type" value="Genomic_DNA"/>
</dbReference>
<keyword evidence="3" id="KW-0378">Hydrolase</keyword>
<proteinExistence type="inferred from homology"/>